<dbReference type="EMBL" id="CP002083">
    <property type="protein sequence ID" value="ADJ22996.1"/>
    <property type="molecule type" value="Genomic_DNA"/>
</dbReference>
<organism evidence="1 2">
    <name type="scientific">Hyphomicrobium denitrificans (strain ATCC 51888 / DSM 1869 / NCIMB 11706 / TK 0415)</name>
    <dbReference type="NCBI Taxonomy" id="582899"/>
    <lineage>
        <taxon>Bacteria</taxon>
        <taxon>Pseudomonadati</taxon>
        <taxon>Pseudomonadota</taxon>
        <taxon>Alphaproteobacteria</taxon>
        <taxon>Hyphomicrobiales</taxon>
        <taxon>Hyphomicrobiaceae</taxon>
        <taxon>Hyphomicrobium</taxon>
    </lineage>
</organism>
<dbReference type="HOGENOM" id="CLU_1728882_0_0_5"/>
<dbReference type="RefSeq" id="WP_013215211.1">
    <property type="nucleotide sequence ID" value="NC_014313.1"/>
</dbReference>
<proteinExistence type="predicted"/>
<reference evidence="2" key="1">
    <citation type="journal article" date="2011" name="J. Bacteriol.">
        <title>Genome sequences of eight morphologically diverse alphaproteobacteria.</title>
        <authorList>
            <consortium name="US DOE Joint Genome Institute"/>
            <person name="Brown P.J."/>
            <person name="Kysela D.T."/>
            <person name="Buechlein A."/>
            <person name="Hemmerich C."/>
            <person name="Brun Y.V."/>
        </authorList>
    </citation>
    <scope>NUCLEOTIDE SEQUENCE [LARGE SCALE GENOMIC DNA]</scope>
    <source>
        <strain evidence="2">ATCC 51888 / DSM 1869 / NCIB 11706 / TK 0415</strain>
    </source>
</reference>
<accession>D8JVV7</accession>
<keyword evidence="2" id="KW-1185">Reference proteome</keyword>
<name>D8JVV7_HYPDA</name>
<protein>
    <submittedName>
        <fullName evidence="1">Uncharacterized protein</fullName>
    </submittedName>
</protein>
<gene>
    <name evidence="1" type="ordered locus">Hden_1183</name>
</gene>
<sequence>MTPEQRANFVANVTDAEQRRSAEKLWQAAHVAEVALTQACVSRGIAAVRPGEDRTEEDREAEINAAVAADPDLKALHAAAEQALQPWLTCTEYGEPLESYDGEIIRCVLTGFLVHENDKYLIDLGTHECVLKSALGVPLGFILGDFLSDDAPPIAIGDDALSVAQAVAQDRVNV</sequence>
<evidence type="ECO:0000313" key="2">
    <source>
        <dbReference type="Proteomes" id="UP000002033"/>
    </source>
</evidence>
<dbReference type="AlphaFoldDB" id="D8JVV7"/>
<dbReference type="STRING" id="582899.Hden_1183"/>
<evidence type="ECO:0000313" key="1">
    <source>
        <dbReference type="EMBL" id="ADJ22996.1"/>
    </source>
</evidence>
<dbReference type="KEGG" id="hdn:Hden_1183"/>
<dbReference type="Proteomes" id="UP000002033">
    <property type="component" value="Chromosome"/>
</dbReference>